<sequence>MPESDDERIVDFEAALRHDDPRFAKGLGRGRPRRPHEYRRGRAWPAMILAVAAVVTGAMLPHGLLLAAGLVMAALAVNLFDSTRRRPLRRCPLRRRPLRLRRLRWRSLRRRKP</sequence>
<protein>
    <submittedName>
        <fullName evidence="2">DUF3040 domain-containing protein</fullName>
    </submittedName>
</protein>
<gene>
    <name evidence="2" type="ORF">ACFQ63_39445</name>
</gene>
<keyword evidence="3" id="KW-1185">Reference proteome</keyword>
<accession>A0ABW6J9L2</accession>
<organism evidence="2 3">
    <name type="scientific">Streptomyces wedmorensis</name>
    <dbReference type="NCBI Taxonomy" id="43759"/>
    <lineage>
        <taxon>Bacteria</taxon>
        <taxon>Bacillati</taxon>
        <taxon>Actinomycetota</taxon>
        <taxon>Actinomycetes</taxon>
        <taxon>Kitasatosporales</taxon>
        <taxon>Streptomycetaceae</taxon>
        <taxon>Streptomyces</taxon>
    </lineage>
</organism>
<dbReference type="Proteomes" id="UP001600424">
    <property type="component" value="Unassembled WGS sequence"/>
</dbReference>
<dbReference type="Pfam" id="PF11239">
    <property type="entry name" value="DUF3040"/>
    <property type="match status" value="1"/>
</dbReference>
<dbReference type="EMBL" id="JBHTRV010000063">
    <property type="protein sequence ID" value="MFE5985735.1"/>
    <property type="molecule type" value="Genomic_DNA"/>
</dbReference>
<feature type="transmembrane region" description="Helical" evidence="1">
    <location>
        <begin position="64"/>
        <end position="80"/>
    </location>
</feature>
<evidence type="ECO:0000313" key="2">
    <source>
        <dbReference type="EMBL" id="MFE5985735.1"/>
    </source>
</evidence>
<keyword evidence="1" id="KW-0472">Membrane</keyword>
<reference evidence="2 3" key="1">
    <citation type="submission" date="2024-09" db="EMBL/GenBank/DDBJ databases">
        <title>The Natural Products Discovery Center: Release of the First 8490 Sequenced Strains for Exploring Actinobacteria Biosynthetic Diversity.</title>
        <authorList>
            <person name="Kalkreuter E."/>
            <person name="Kautsar S.A."/>
            <person name="Yang D."/>
            <person name="Bader C.D."/>
            <person name="Teijaro C.N."/>
            <person name="Fluegel L."/>
            <person name="Davis C.M."/>
            <person name="Simpson J.R."/>
            <person name="Lauterbach L."/>
            <person name="Steele A.D."/>
            <person name="Gui C."/>
            <person name="Meng S."/>
            <person name="Li G."/>
            <person name="Viehrig K."/>
            <person name="Ye F."/>
            <person name="Su P."/>
            <person name="Kiefer A.F."/>
            <person name="Nichols A."/>
            <person name="Cepeda A.J."/>
            <person name="Yan W."/>
            <person name="Fan B."/>
            <person name="Jiang Y."/>
            <person name="Adhikari A."/>
            <person name="Zheng C.-J."/>
            <person name="Schuster L."/>
            <person name="Cowan T.M."/>
            <person name="Smanski M.J."/>
            <person name="Chevrette M.G."/>
            <person name="De Carvalho L.P.S."/>
            <person name="Shen B."/>
        </authorList>
    </citation>
    <scope>NUCLEOTIDE SEQUENCE [LARGE SCALE GENOMIC DNA]</scope>
    <source>
        <strain evidence="2 3">NPDC056472</strain>
    </source>
</reference>
<dbReference type="RefSeq" id="WP_386255713.1">
    <property type="nucleotide sequence ID" value="NZ_JBHTRV010000063.1"/>
</dbReference>
<keyword evidence="1" id="KW-0812">Transmembrane</keyword>
<keyword evidence="1" id="KW-1133">Transmembrane helix</keyword>
<evidence type="ECO:0000256" key="1">
    <source>
        <dbReference type="SAM" id="Phobius"/>
    </source>
</evidence>
<name>A0ABW6J9L2_STRWE</name>
<comment type="caution">
    <text evidence="2">The sequence shown here is derived from an EMBL/GenBank/DDBJ whole genome shotgun (WGS) entry which is preliminary data.</text>
</comment>
<proteinExistence type="predicted"/>
<dbReference type="InterPro" id="IPR021401">
    <property type="entry name" value="DUF3040"/>
</dbReference>
<evidence type="ECO:0000313" key="3">
    <source>
        <dbReference type="Proteomes" id="UP001600424"/>
    </source>
</evidence>